<dbReference type="EMBL" id="CP040017">
    <property type="protein sequence ID" value="QCP09323.1"/>
    <property type="molecule type" value="Genomic_DNA"/>
</dbReference>
<evidence type="ECO:0000259" key="5">
    <source>
        <dbReference type="Pfam" id="PF01095"/>
    </source>
</evidence>
<evidence type="ECO:0000313" key="6">
    <source>
        <dbReference type="EMBL" id="MBB3225142.1"/>
    </source>
</evidence>
<dbReference type="SUPFAM" id="SSF51126">
    <property type="entry name" value="Pectin lyase-like"/>
    <property type="match status" value="1"/>
</dbReference>
<dbReference type="Proteomes" id="UP000584325">
    <property type="component" value="Unassembled WGS sequence"/>
</dbReference>
<dbReference type="Proteomes" id="UP000298763">
    <property type="component" value="Chromosome"/>
</dbReference>
<dbReference type="RefSeq" id="WP_137312211.1">
    <property type="nucleotide sequence ID" value="NZ_CP040017.1"/>
</dbReference>
<name>A0A4P8HIG0_9BURK</name>
<dbReference type="InterPro" id="IPR012334">
    <property type="entry name" value="Pectin_lyas_fold"/>
</dbReference>
<dbReference type="GO" id="GO:0042545">
    <property type="term" value="P:cell wall modification"/>
    <property type="evidence" value="ECO:0007669"/>
    <property type="project" value="InterPro"/>
</dbReference>
<comment type="similarity">
    <text evidence="1">Belongs to the pectinesterase family.</text>
</comment>
<accession>A0A4P8HIG0</accession>
<dbReference type="AlphaFoldDB" id="A0A4P8HIG0"/>
<evidence type="ECO:0000313" key="7">
    <source>
        <dbReference type="EMBL" id="QCP09323.1"/>
    </source>
</evidence>
<keyword evidence="4" id="KW-0732">Signal</keyword>
<feature type="domain" description="Pectinesterase catalytic" evidence="5">
    <location>
        <begin position="29"/>
        <end position="327"/>
    </location>
</feature>
<evidence type="ECO:0000256" key="3">
    <source>
        <dbReference type="ARBA" id="ARBA00023085"/>
    </source>
</evidence>
<evidence type="ECO:0000313" key="8">
    <source>
        <dbReference type="Proteomes" id="UP000298763"/>
    </source>
</evidence>
<dbReference type="PANTHER" id="PTHR31321:SF57">
    <property type="entry name" value="PECTINESTERASE 53-RELATED"/>
    <property type="match status" value="1"/>
</dbReference>
<dbReference type="InterPro" id="IPR011050">
    <property type="entry name" value="Pectin_lyase_fold/virulence"/>
</dbReference>
<gene>
    <name evidence="7" type="ORF">FCL38_01905</name>
    <name evidence="6" type="ORF">FHS02_006013</name>
</gene>
<proteinExistence type="inferred from homology"/>
<sequence length="341" mass="37302">MNKPLARALAGAALLLCSAIGASAETRTIVVTPDGSGDARTVQEAFAAVPDNSPERTVILVKPGVYDGQKILRKEKRNVTLQGEVADTTILTWHVNTNEEQPHGTDPRHKGTALVVLADGFRADRLTFRNTSGDHGQALALRIDGDRAVVTSSRLLGWQDTVMLNHGRHYFRDTYIEGRVDFIYGSGTSVFERCEIRSKNGGYVTAASTPAERPYGFVFIDSRLTSDPAPWVDPTGRIEAKAPTPLAFLGRPWRPHGAVAFINTDMGAHIRPEGWHNWGKPDNEKTARYVEYNSRGPGAHPGQRVAWSRQLTDAEARQYTVANILGGSDGWRPQETLPGAL</sequence>
<dbReference type="PANTHER" id="PTHR31321">
    <property type="entry name" value="ACYL-COA THIOESTER HYDROLASE YBHC-RELATED"/>
    <property type="match status" value="1"/>
</dbReference>
<dbReference type="OrthoDB" id="9795222at2"/>
<keyword evidence="8" id="KW-1185">Reference proteome</keyword>
<feature type="chain" id="PRO_5044607133" evidence="4">
    <location>
        <begin position="25"/>
        <end position="341"/>
    </location>
</feature>
<dbReference type="EC" id="3.1.1.11" evidence="6"/>
<evidence type="ECO:0000256" key="2">
    <source>
        <dbReference type="ARBA" id="ARBA00022801"/>
    </source>
</evidence>
<protein>
    <submittedName>
        <fullName evidence="7">Pectin esterase</fullName>
    </submittedName>
    <submittedName>
        <fullName evidence="6">Pectinesterase</fullName>
        <ecNumber evidence="6">3.1.1.11</ecNumber>
    </submittedName>
</protein>
<evidence type="ECO:0000256" key="1">
    <source>
        <dbReference type="ARBA" id="ARBA00008891"/>
    </source>
</evidence>
<keyword evidence="3" id="KW-0063">Aspartyl esterase</keyword>
<feature type="signal peptide" evidence="4">
    <location>
        <begin position="1"/>
        <end position="24"/>
    </location>
</feature>
<dbReference type="Gene3D" id="2.160.20.10">
    <property type="entry name" value="Single-stranded right-handed beta-helix, Pectin lyase-like"/>
    <property type="match status" value="1"/>
</dbReference>
<dbReference type="GO" id="GO:0030599">
    <property type="term" value="F:pectinesterase activity"/>
    <property type="evidence" value="ECO:0007669"/>
    <property type="project" value="UniProtKB-EC"/>
</dbReference>
<reference evidence="7 8" key="1">
    <citation type="submission" date="2019-05" db="EMBL/GenBank/DDBJ databases">
        <title>Draft Genome Sequences of Six Type Strains of the Genus Massilia.</title>
        <authorList>
            <person name="Miess H."/>
            <person name="Frediansyhah A."/>
            <person name="Gross H."/>
        </authorList>
    </citation>
    <scope>NUCLEOTIDE SEQUENCE [LARGE SCALE GENOMIC DNA]</scope>
    <source>
        <strain evidence="7 8">DSMZ 26121</strain>
    </source>
</reference>
<keyword evidence="2 6" id="KW-0378">Hydrolase</keyword>
<evidence type="ECO:0000313" key="9">
    <source>
        <dbReference type="Proteomes" id="UP000584325"/>
    </source>
</evidence>
<dbReference type="EMBL" id="JACHXS010000017">
    <property type="protein sequence ID" value="MBB3225142.1"/>
    <property type="molecule type" value="Genomic_DNA"/>
</dbReference>
<reference evidence="6 9" key="2">
    <citation type="submission" date="2020-08" db="EMBL/GenBank/DDBJ databases">
        <title>Genomic Encyclopedia of Type Strains, Phase III (KMG-III): the genomes of soil and plant-associated and newly described type strains.</title>
        <authorList>
            <person name="Whitman W."/>
        </authorList>
    </citation>
    <scope>NUCLEOTIDE SEQUENCE [LARGE SCALE GENOMIC DNA]</scope>
    <source>
        <strain evidence="6 9">CECT 7753</strain>
    </source>
</reference>
<evidence type="ECO:0000256" key="4">
    <source>
        <dbReference type="SAM" id="SignalP"/>
    </source>
</evidence>
<dbReference type="InterPro" id="IPR000070">
    <property type="entry name" value="Pectinesterase_cat"/>
</dbReference>
<dbReference type="GO" id="GO:0009279">
    <property type="term" value="C:cell outer membrane"/>
    <property type="evidence" value="ECO:0007669"/>
    <property type="project" value="TreeGrafter"/>
</dbReference>
<dbReference type="Pfam" id="PF01095">
    <property type="entry name" value="Pectinesterase"/>
    <property type="match status" value="1"/>
</dbReference>
<organism evidence="6 9">
    <name type="scientific">Pseudoduganella umbonata</name>
    <dbReference type="NCBI Taxonomy" id="864828"/>
    <lineage>
        <taxon>Bacteria</taxon>
        <taxon>Pseudomonadati</taxon>
        <taxon>Pseudomonadota</taxon>
        <taxon>Betaproteobacteria</taxon>
        <taxon>Burkholderiales</taxon>
        <taxon>Oxalobacteraceae</taxon>
        <taxon>Telluria group</taxon>
        <taxon>Pseudoduganella</taxon>
    </lineage>
</organism>